<sequence length="72" mass="8472">MGINQTGARASNSALNKDYMIHKRPFRAKMQKLRRLAGKIVSWVQLHDLRGAERLIQVYTQKQRQLYSEMKL</sequence>
<name>A0A2P2PA82_RHIMU</name>
<proteinExistence type="predicted"/>
<reference evidence="1" key="1">
    <citation type="submission" date="2018-02" db="EMBL/GenBank/DDBJ databases">
        <title>Rhizophora mucronata_Transcriptome.</title>
        <authorList>
            <person name="Meera S.P."/>
            <person name="Sreeshan A."/>
            <person name="Augustine A."/>
        </authorList>
    </citation>
    <scope>NUCLEOTIDE SEQUENCE</scope>
    <source>
        <tissue evidence="1">Leaf</tissue>
    </source>
</reference>
<accession>A0A2P2PA82</accession>
<protein>
    <submittedName>
        <fullName evidence="1">Uncharacterized protein</fullName>
    </submittedName>
</protein>
<organism evidence="1">
    <name type="scientific">Rhizophora mucronata</name>
    <name type="common">Asiatic mangrove</name>
    <dbReference type="NCBI Taxonomy" id="61149"/>
    <lineage>
        <taxon>Eukaryota</taxon>
        <taxon>Viridiplantae</taxon>
        <taxon>Streptophyta</taxon>
        <taxon>Embryophyta</taxon>
        <taxon>Tracheophyta</taxon>
        <taxon>Spermatophyta</taxon>
        <taxon>Magnoliopsida</taxon>
        <taxon>eudicotyledons</taxon>
        <taxon>Gunneridae</taxon>
        <taxon>Pentapetalae</taxon>
        <taxon>rosids</taxon>
        <taxon>fabids</taxon>
        <taxon>Malpighiales</taxon>
        <taxon>Rhizophoraceae</taxon>
        <taxon>Rhizophora</taxon>
    </lineage>
</organism>
<dbReference type="AlphaFoldDB" id="A0A2P2PA82"/>
<dbReference type="EMBL" id="GGEC01071181">
    <property type="protein sequence ID" value="MBX51665.1"/>
    <property type="molecule type" value="Transcribed_RNA"/>
</dbReference>
<evidence type="ECO:0000313" key="1">
    <source>
        <dbReference type="EMBL" id="MBX51665.1"/>
    </source>
</evidence>